<comment type="caution">
    <text evidence="2">The sequence shown here is derived from an EMBL/GenBank/DDBJ whole genome shotgun (WGS) entry which is preliminary data.</text>
</comment>
<feature type="signal peptide" evidence="1">
    <location>
        <begin position="1"/>
        <end position="35"/>
    </location>
</feature>
<evidence type="ECO:0000313" key="2">
    <source>
        <dbReference type="EMBL" id="NNJ26884.1"/>
    </source>
</evidence>
<dbReference type="Pfam" id="PF07585">
    <property type="entry name" value="BBP7"/>
    <property type="match status" value="1"/>
</dbReference>
<proteinExistence type="predicted"/>
<evidence type="ECO:0000256" key="1">
    <source>
        <dbReference type="SAM" id="SignalP"/>
    </source>
</evidence>
<protein>
    <submittedName>
        <fullName evidence="2">Uncharacterized protein</fullName>
    </submittedName>
</protein>
<feature type="chain" id="PRO_5045264302" evidence="1">
    <location>
        <begin position="36"/>
        <end position="528"/>
    </location>
</feature>
<keyword evidence="3" id="KW-1185">Reference proteome</keyword>
<name>A0ABX1VGI8_9PLAN</name>
<dbReference type="EMBL" id="WTPX01000105">
    <property type="protein sequence ID" value="NNJ26884.1"/>
    <property type="molecule type" value="Genomic_DNA"/>
</dbReference>
<reference evidence="2 3" key="1">
    <citation type="journal article" date="2020" name="Syst. Appl. Microbiol.">
        <title>Alienimonas chondri sp. nov., a novel planctomycete isolated from the biofilm of the red alga Chondrus crispus.</title>
        <authorList>
            <person name="Vitorino I."/>
            <person name="Albuquerque L."/>
            <person name="Wiegand S."/>
            <person name="Kallscheuer N."/>
            <person name="da Costa M.S."/>
            <person name="Lobo-da-Cunha A."/>
            <person name="Jogler C."/>
            <person name="Lage O.M."/>
        </authorList>
    </citation>
    <scope>NUCLEOTIDE SEQUENCE [LARGE SCALE GENOMIC DNA]</scope>
    <source>
        <strain evidence="2 3">LzC2</strain>
    </source>
</reference>
<keyword evidence="1" id="KW-0732">Signal</keyword>
<accession>A0ABX1VGI8</accession>
<organism evidence="2 3">
    <name type="scientific">Alienimonas chondri</name>
    <dbReference type="NCBI Taxonomy" id="2681879"/>
    <lineage>
        <taxon>Bacteria</taxon>
        <taxon>Pseudomonadati</taxon>
        <taxon>Planctomycetota</taxon>
        <taxon>Planctomycetia</taxon>
        <taxon>Planctomycetales</taxon>
        <taxon>Planctomycetaceae</taxon>
        <taxon>Alienimonas</taxon>
    </lineage>
</organism>
<dbReference type="Proteomes" id="UP000609651">
    <property type="component" value="Unassembled WGS sequence"/>
</dbReference>
<dbReference type="RefSeq" id="WP_171188357.1">
    <property type="nucleotide sequence ID" value="NZ_WTPX01000105.1"/>
</dbReference>
<evidence type="ECO:0000313" key="3">
    <source>
        <dbReference type="Proteomes" id="UP000609651"/>
    </source>
</evidence>
<dbReference type="InterPro" id="IPR011446">
    <property type="entry name" value="BBP7"/>
</dbReference>
<gene>
    <name evidence="2" type="ORF">LzC2_29790</name>
</gene>
<sequence length="528" mass="56128">MPRRTNPAQRLSRFGNRARRLSAAIAAATAPVALAAVAPAASATDGVVELSAGPGFGDAAPTWVEPAVGASYEASPGTSGSILPAGYVTPPAQFGPHGDAAVGPAGRLAPGGLYDPAVAPAQYGPPPAPAPYYPPEGFVSPGGPANFGGGPAIDYRVRGGRPEGPGSLWTTIARYAPPEGSFVRVEYLQYSLSGEEIGTVGAPIPGVTTFQTGTPADRFTPFGNTVFDEERNGGNFSLPGVTDDGTTYVVPGLQENEVDDFEGARITISRPIADIGRAEAYLTAFSQETFTIQPELPFNVAQAVGIGFKVNGDPSDPLIRVFNGSYEMEYETEMWGTGGRMYFDHIADPNGFGLRPLVGVRYLMLNQNMYQRGSFQTPTAMFDSEISTTVHNNLFGSELGVEAEYRHERFTLGVRPTISGGLNVAQVRTRTDGFAGPTEGARRHTDHYAEFSPVFDLAAYLRIPLGDSFKLSVGYDFLYLSNVAQPNESTNYNLTQVGAIPETDVKPKRSFDDVTFNGLSIGLEMLIP</sequence>